<evidence type="ECO:0000313" key="9">
    <source>
        <dbReference type="EMBL" id="OBS29176.1"/>
    </source>
</evidence>
<dbReference type="InterPro" id="IPR045125">
    <property type="entry name" value="Sub1/Tcp4-like"/>
</dbReference>
<reference evidence="9 10" key="1">
    <citation type="submission" date="2016-06" db="EMBL/GenBank/DDBJ databases">
        <title>Living apart together: crosstalk between the core and supernumerary genomes in a fungal plant pathogen.</title>
        <authorList>
            <person name="Vanheule A."/>
            <person name="Audenaert K."/>
            <person name="Warris S."/>
            <person name="Van De Geest H."/>
            <person name="Schijlen E."/>
            <person name="Hofte M."/>
            <person name="De Saeger S."/>
            <person name="Haesaert G."/>
            <person name="Waalwijk C."/>
            <person name="Van Der Lee T."/>
        </authorList>
    </citation>
    <scope>NUCLEOTIDE SEQUENCE [LARGE SCALE GENOMIC DNA]</scope>
    <source>
        <strain evidence="9 10">2516</strain>
    </source>
</reference>
<keyword evidence="5" id="KW-0804">Transcription</keyword>
<dbReference type="EMBL" id="LYXU01000001">
    <property type="protein sequence ID" value="OBS29176.1"/>
    <property type="molecule type" value="Genomic_DNA"/>
</dbReference>
<keyword evidence="4" id="KW-0238">DNA-binding</keyword>
<keyword evidence="3" id="KW-0805">Transcription regulation</keyword>
<dbReference type="OrthoDB" id="2505440at2759"/>
<feature type="region of interest" description="Disordered" evidence="7">
    <location>
        <begin position="1"/>
        <end position="42"/>
    </location>
</feature>
<evidence type="ECO:0000256" key="1">
    <source>
        <dbReference type="ARBA" id="ARBA00004123"/>
    </source>
</evidence>
<comment type="caution">
    <text evidence="9">The sequence shown here is derived from an EMBL/GenBank/DDBJ whole genome shotgun (WGS) entry which is preliminary data.</text>
</comment>
<evidence type="ECO:0000256" key="4">
    <source>
        <dbReference type="ARBA" id="ARBA00023125"/>
    </source>
</evidence>
<dbReference type="Proteomes" id="UP000091967">
    <property type="component" value="Unassembled WGS sequence"/>
</dbReference>
<dbReference type="InterPro" id="IPR003173">
    <property type="entry name" value="PC4_C"/>
</dbReference>
<dbReference type="GO" id="GO:0003677">
    <property type="term" value="F:DNA binding"/>
    <property type="evidence" value="ECO:0007669"/>
    <property type="project" value="UniProtKB-KW"/>
</dbReference>
<dbReference type="STRING" id="36050.A0A1B8B8X4"/>
<gene>
    <name evidence="9" type="ORF">FPOA_03113</name>
</gene>
<protein>
    <recommendedName>
        <fullName evidence="8">Transcriptional coactivator p15 (PC4) C-terminal domain-containing protein</fullName>
    </recommendedName>
</protein>
<name>A0A1B8B8X4_FUSPO</name>
<evidence type="ECO:0000259" key="8">
    <source>
        <dbReference type="Pfam" id="PF02229"/>
    </source>
</evidence>
<dbReference type="GO" id="GO:0003713">
    <property type="term" value="F:transcription coactivator activity"/>
    <property type="evidence" value="ECO:0007669"/>
    <property type="project" value="InterPro"/>
</dbReference>
<feature type="domain" description="Transcriptional coactivator p15 (PC4) C-terminal" evidence="8">
    <location>
        <begin position="44"/>
        <end position="95"/>
    </location>
</feature>
<feature type="region of interest" description="Disordered" evidence="7">
    <location>
        <begin position="125"/>
        <end position="146"/>
    </location>
</feature>
<dbReference type="GO" id="GO:0005634">
    <property type="term" value="C:nucleus"/>
    <property type="evidence" value="ECO:0007669"/>
    <property type="project" value="UniProtKB-SubCell"/>
</dbReference>
<keyword evidence="6" id="KW-0539">Nucleus</keyword>
<evidence type="ECO:0000256" key="2">
    <source>
        <dbReference type="ARBA" id="ARBA00009001"/>
    </source>
</evidence>
<evidence type="ECO:0000256" key="6">
    <source>
        <dbReference type="ARBA" id="ARBA00023242"/>
    </source>
</evidence>
<keyword evidence="10" id="KW-1185">Reference proteome</keyword>
<organism evidence="9 10">
    <name type="scientific">Fusarium poae</name>
    <dbReference type="NCBI Taxonomy" id="36050"/>
    <lineage>
        <taxon>Eukaryota</taxon>
        <taxon>Fungi</taxon>
        <taxon>Dikarya</taxon>
        <taxon>Ascomycota</taxon>
        <taxon>Pezizomycotina</taxon>
        <taxon>Sordariomycetes</taxon>
        <taxon>Hypocreomycetidae</taxon>
        <taxon>Hypocreales</taxon>
        <taxon>Nectriaceae</taxon>
        <taxon>Fusarium</taxon>
    </lineage>
</organism>
<proteinExistence type="inferred from homology"/>
<dbReference type="Pfam" id="PF02229">
    <property type="entry name" value="PC4"/>
    <property type="match status" value="1"/>
</dbReference>
<evidence type="ECO:0000313" key="10">
    <source>
        <dbReference type="Proteomes" id="UP000091967"/>
    </source>
</evidence>
<dbReference type="OMA" id="NPFWELS"/>
<dbReference type="Gene3D" id="2.30.31.10">
    <property type="entry name" value="Transcriptional Coactivator Pc4, Chain A"/>
    <property type="match status" value="1"/>
</dbReference>
<dbReference type="PANTHER" id="PTHR13215">
    <property type="entry name" value="RNA POLYMERASE II TRANSCRIPTIONAL COACTIVATOR"/>
    <property type="match status" value="1"/>
</dbReference>
<dbReference type="SUPFAM" id="SSF54447">
    <property type="entry name" value="ssDNA-binding transcriptional regulator domain"/>
    <property type="match status" value="1"/>
</dbReference>
<evidence type="ECO:0000256" key="7">
    <source>
        <dbReference type="SAM" id="MobiDB-lite"/>
    </source>
</evidence>
<evidence type="ECO:0000256" key="3">
    <source>
        <dbReference type="ARBA" id="ARBA00023015"/>
    </source>
</evidence>
<dbReference type="GO" id="GO:0060261">
    <property type="term" value="P:positive regulation of transcription initiation by RNA polymerase II"/>
    <property type="evidence" value="ECO:0007669"/>
    <property type="project" value="InterPro"/>
</dbReference>
<sequence length="146" mass="16172">MARYASAKKRAADSDSESEVATKRVKNAAPVASDGKDDDGNPFWELSNKRRVGVSEFSNKTFVNIREYYEKDGKALPGKKGISLSIEQYNAFLKAVPRINAALRAKGLVVEGDEELDTVMEVDSKVKRDQKKSPKANIETTSEEED</sequence>
<comment type="similarity">
    <text evidence="2">Belongs to the transcriptional coactivator PC4 family.</text>
</comment>
<dbReference type="AlphaFoldDB" id="A0A1B8B8X4"/>
<comment type="subcellular location">
    <subcellularLocation>
        <location evidence="1">Nucleus</location>
    </subcellularLocation>
</comment>
<accession>A0A1B8B8X4</accession>
<dbReference type="InterPro" id="IPR009044">
    <property type="entry name" value="ssDNA-bd_transcriptional_reg"/>
</dbReference>
<evidence type="ECO:0000256" key="5">
    <source>
        <dbReference type="ARBA" id="ARBA00023163"/>
    </source>
</evidence>